<geneLocation type="plasmid" evidence="2 3">
    <name>pP66_c</name>
</geneLocation>
<dbReference type="RefSeq" id="WP_123618822.1">
    <property type="nucleotide sequence ID" value="NZ_CP010737.1"/>
</dbReference>
<evidence type="ECO:0000313" key="2">
    <source>
        <dbReference type="EMBL" id="AUQ96906.1"/>
    </source>
</evidence>
<sequence length="152" mass="16314">MQRLYNITLALFVSLCLILYSSIGMAHTQDTAGFAIEICADGVAKTVVLNPEGSPVESPEACSKCNMCCQVIFVLASLGRLAGVFDLPDDISLGRWIVPNIIVTKHNTFPVPRGPPAAQDSRFIRPGLSKADHPVGRNMQSAGRSLFKDAIA</sequence>
<evidence type="ECO:0008006" key="4">
    <source>
        <dbReference type="Google" id="ProtNLM"/>
    </source>
</evidence>
<proteinExistence type="predicted"/>
<keyword evidence="3" id="KW-1185">Reference proteome</keyword>
<keyword evidence="2" id="KW-0614">Plasmid</keyword>
<organism evidence="2 3">
    <name type="scientific">Phaeobacter inhibens</name>
    <dbReference type="NCBI Taxonomy" id="221822"/>
    <lineage>
        <taxon>Bacteria</taxon>
        <taxon>Pseudomonadati</taxon>
        <taxon>Pseudomonadota</taxon>
        <taxon>Alphaproteobacteria</taxon>
        <taxon>Rhodobacterales</taxon>
        <taxon>Roseobacteraceae</taxon>
        <taxon>Phaeobacter</taxon>
    </lineage>
</organism>
<accession>A0ABM6RK84</accession>
<feature type="chain" id="PRO_5046177582" description="DUF2946 domain-containing protein" evidence="1">
    <location>
        <begin position="27"/>
        <end position="152"/>
    </location>
</feature>
<evidence type="ECO:0000256" key="1">
    <source>
        <dbReference type="SAM" id="SignalP"/>
    </source>
</evidence>
<feature type="signal peptide" evidence="1">
    <location>
        <begin position="1"/>
        <end position="26"/>
    </location>
</feature>
<dbReference type="Proteomes" id="UP000236536">
    <property type="component" value="Plasmid pP66_c"/>
</dbReference>
<name>A0ABM6RK84_9RHOB</name>
<dbReference type="EMBL" id="CP010708">
    <property type="protein sequence ID" value="AUQ96906.1"/>
    <property type="molecule type" value="Genomic_DNA"/>
</dbReference>
<keyword evidence="1" id="KW-0732">Signal</keyword>
<reference evidence="2 3" key="1">
    <citation type="journal article" date="2017" name="Genome Biol. Evol.">
        <title>Trajectories and Drivers of Genome Evolution in Surface-Associated Marine Phaeobacter.</title>
        <authorList>
            <person name="Freese H.M."/>
            <person name="Sikorski J."/>
            <person name="Bunk B."/>
            <person name="Scheuner C."/>
            <person name="Meier-Kolthoff J.P."/>
            <person name="Sproer C."/>
            <person name="Gram L."/>
            <person name="Overmann J."/>
        </authorList>
    </citation>
    <scope>NUCLEOTIDE SEQUENCE [LARGE SCALE GENOMIC DNA]</scope>
    <source>
        <strain evidence="2 3">P66</strain>
    </source>
</reference>
<protein>
    <recommendedName>
        <fullName evidence="4">DUF2946 domain-containing protein</fullName>
    </recommendedName>
</protein>
<evidence type="ECO:0000313" key="3">
    <source>
        <dbReference type="Proteomes" id="UP000236536"/>
    </source>
</evidence>
<reference evidence="2 3" key="2">
    <citation type="journal article" date="2017" name="Int. J. Syst. Evol. Microbiol.">
        <title>Adaptation of Surface-Associated Bacteria to the Open Ocean: A Genomically Distinct Subpopulation of Phaeobacter gallaeciensis Colonizes Pacific Mesozooplankton.</title>
        <authorList>
            <person name="Freese H.M."/>
            <person name="Methner A."/>
            <person name="Overmann J."/>
        </authorList>
    </citation>
    <scope>NUCLEOTIDE SEQUENCE [LARGE SCALE GENOMIC DNA]</scope>
    <source>
        <strain evidence="2 3">P66</strain>
    </source>
</reference>
<gene>
    <name evidence="2" type="ORF">PhaeoP66_04180</name>
</gene>